<feature type="region of interest" description="Disordered" evidence="1">
    <location>
        <begin position="119"/>
        <end position="138"/>
    </location>
</feature>
<dbReference type="EMBL" id="CP021121">
    <property type="protein sequence ID" value="ARQ71861.1"/>
    <property type="molecule type" value="Genomic_DNA"/>
</dbReference>
<proteinExistence type="predicted"/>
<keyword evidence="3" id="KW-1185">Reference proteome</keyword>
<sequence length="250" mass="25689">MLPAEGSVRAAYAEAIAALARRVLDTLRGVGGTAPLADFVDGAADPKAALAAVRVVGADTLAPQALAGGAPHPRDTAILAQAAAVFPAPVHSPAPPEGSAENWAVAWRDWATARLLERHADGGPEPHTPQPAAGPALAPKGSWPSWNVLMAQLAPLSLPGVEGPVSEAARRHPVSLARGVTRAMLRRDYPTAARLSRWAAALHRDRVPLPIDPVPLVEHLGLHAGGGPRLALDLAIARALLGTDPGRTAG</sequence>
<dbReference type="OrthoDB" id="3681656at2"/>
<protein>
    <submittedName>
        <fullName evidence="2">Uncharacterized protein</fullName>
    </submittedName>
</protein>
<evidence type="ECO:0000313" key="2">
    <source>
        <dbReference type="EMBL" id="ARQ71861.1"/>
    </source>
</evidence>
<dbReference type="KEGG" id="smao:CAG99_26230"/>
<reference evidence="2 3" key="1">
    <citation type="submission" date="2017-05" db="EMBL/GenBank/DDBJ databases">
        <title>Complete genome sequence of Streptomyces sp. SCSIO 03032 revealed the diverse biosynthetic pathways for its bioactive secondary metabolites.</title>
        <authorList>
            <person name="Ma L."/>
            <person name="Zhu Y."/>
            <person name="Zhang W."/>
            <person name="Zhang G."/>
            <person name="Tian X."/>
            <person name="Zhang S."/>
            <person name="Zhang C."/>
        </authorList>
    </citation>
    <scope>NUCLEOTIDE SEQUENCE [LARGE SCALE GENOMIC DNA]</scope>
    <source>
        <strain evidence="2 3">SCSIO 03032</strain>
    </source>
</reference>
<dbReference type="RefSeq" id="WP_086161697.1">
    <property type="nucleotide sequence ID" value="NZ_CP021121.1"/>
</dbReference>
<gene>
    <name evidence="2" type="ORF">CAG99_26230</name>
</gene>
<dbReference type="Proteomes" id="UP000194218">
    <property type="component" value="Chromosome"/>
</dbReference>
<evidence type="ECO:0000313" key="3">
    <source>
        <dbReference type="Proteomes" id="UP000194218"/>
    </source>
</evidence>
<dbReference type="AlphaFoldDB" id="A0A1W7D455"/>
<name>A0A1W7D455_9ACTN</name>
<evidence type="ECO:0000256" key="1">
    <source>
        <dbReference type="SAM" id="MobiDB-lite"/>
    </source>
</evidence>
<accession>A0A1W7D455</accession>
<organism evidence="2 3">
    <name type="scientific">Streptomyces marincola</name>
    <dbReference type="NCBI Taxonomy" id="2878388"/>
    <lineage>
        <taxon>Bacteria</taxon>
        <taxon>Bacillati</taxon>
        <taxon>Actinomycetota</taxon>
        <taxon>Actinomycetes</taxon>
        <taxon>Kitasatosporales</taxon>
        <taxon>Streptomycetaceae</taxon>
        <taxon>Streptomyces</taxon>
    </lineage>
</organism>